<dbReference type="PROSITE" id="PS50893">
    <property type="entry name" value="ABC_TRANSPORTER_2"/>
    <property type="match status" value="1"/>
</dbReference>
<dbReference type="InterPro" id="IPR003439">
    <property type="entry name" value="ABC_transporter-like_ATP-bd"/>
</dbReference>
<evidence type="ECO:0000256" key="4">
    <source>
        <dbReference type="ARBA" id="ARBA00022840"/>
    </source>
</evidence>
<name>A0ABR6ZPS5_9BURK</name>
<evidence type="ECO:0000256" key="2">
    <source>
        <dbReference type="ARBA" id="ARBA00022475"/>
    </source>
</evidence>
<dbReference type="InterPro" id="IPR017871">
    <property type="entry name" value="ABC_transporter-like_CS"/>
</dbReference>
<sequence>MLTTTIHQEEHKQLLQLDAVSTRLGKQAFGPFTIHIQSAEKIAILGPSGAGKSTLLKLMSRELSAAEGHIRFQSRPLASWSLQELSRLRAVLPQGSDVAFALETDLVISLGRVSRTHDRELPQIVREAASMAHADHLLKRRFDSLSGGEQARIQLARIFAQLWDQKNGLILVDEPLAALDPGLQFDLLDSLEDYATQRQHAVIAILHDINHALQAFDRLLLIKNGQLTDDLPSNADAVPALEALYDIALSCLRNAEGDLLVTPLRASTRARKCA</sequence>
<keyword evidence="2" id="KW-1003">Cell membrane</keyword>
<evidence type="ECO:0000256" key="1">
    <source>
        <dbReference type="ARBA" id="ARBA00022448"/>
    </source>
</evidence>
<feature type="domain" description="ABC transporter" evidence="7">
    <location>
        <begin position="14"/>
        <end position="249"/>
    </location>
</feature>
<evidence type="ECO:0000313" key="9">
    <source>
        <dbReference type="Proteomes" id="UP000650424"/>
    </source>
</evidence>
<evidence type="ECO:0000256" key="5">
    <source>
        <dbReference type="ARBA" id="ARBA00022967"/>
    </source>
</evidence>
<evidence type="ECO:0000256" key="6">
    <source>
        <dbReference type="ARBA" id="ARBA00037066"/>
    </source>
</evidence>
<keyword evidence="1" id="KW-0813">Transport</keyword>
<dbReference type="Proteomes" id="UP000650424">
    <property type="component" value="Unassembled WGS sequence"/>
</dbReference>
<proteinExistence type="predicted"/>
<organism evidence="8 9">
    <name type="scientific">Undibacterium hunanense</name>
    <dbReference type="NCBI Taxonomy" id="2762292"/>
    <lineage>
        <taxon>Bacteria</taxon>
        <taxon>Pseudomonadati</taxon>
        <taxon>Pseudomonadota</taxon>
        <taxon>Betaproteobacteria</taxon>
        <taxon>Burkholderiales</taxon>
        <taxon>Oxalobacteraceae</taxon>
        <taxon>Undibacterium</taxon>
    </lineage>
</organism>
<dbReference type="SUPFAM" id="SSF52540">
    <property type="entry name" value="P-loop containing nucleoside triphosphate hydrolases"/>
    <property type="match status" value="1"/>
</dbReference>
<dbReference type="InterPro" id="IPR003593">
    <property type="entry name" value="AAA+_ATPase"/>
</dbReference>
<evidence type="ECO:0000259" key="7">
    <source>
        <dbReference type="PROSITE" id="PS50893"/>
    </source>
</evidence>
<comment type="function">
    <text evidence="6">Part of the ABC transporter complex HmuTUV involved in hemin import. Responsible for energy coupling to the transport system.</text>
</comment>
<dbReference type="Pfam" id="PF00005">
    <property type="entry name" value="ABC_tran"/>
    <property type="match status" value="1"/>
</dbReference>
<comment type="caution">
    <text evidence="8">The sequence shown here is derived from an EMBL/GenBank/DDBJ whole genome shotgun (WGS) entry which is preliminary data.</text>
</comment>
<evidence type="ECO:0000256" key="3">
    <source>
        <dbReference type="ARBA" id="ARBA00022741"/>
    </source>
</evidence>
<keyword evidence="3" id="KW-0547">Nucleotide-binding</keyword>
<dbReference type="InterPro" id="IPR027417">
    <property type="entry name" value="P-loop_NTPase"/>
</dbReference>
<dbReference type="PANTHER" id="PTHR42794:SF1">
    <property type="entry name" value="HEMIN IMPORT ATP-BINDING PROTEIN HMUV"/>
    <property type="match status" value="1"/>
</dbReference>
<keyword evidence="4 8" id="KW-0067">ATP-binding</keyword>
<keyword evidence="9" id="KW-1185">Reference proteome</keyword>
<dbReference type="PANTHER" id="PTHR42794">
    <property type="entry name" value="HEMIN IMPORT ATP-BINDING PROTEIN HMUV"/>
    <property type="match status" value="1"/>
</dbReference>
<dbReference type="SMART" id="SM00382">
    <property type="entry name" value="AAA"/>
    <property type="match status" value="1"/>
</dbReference>
<accession>A0ABR6ZPS5</accession>
<keyword evidence="5" id="KW-1278">Translocase</keyword>
<reference evidence="8 9" key="1">
    <citation type="submission" date="2020-08" db="EMBL/GenBank/DDBJ databases">
        <title>Novel species isolated from subtropical streams in China.</title>
        <authorList>
            <person name="Lu H."/>
        </authorList>
    </citation>
    <scope>NUCLEOTIDE SEQUENCE [LARGE SCALE GENOMIC DNA]</scope>
    <source>
        <strain evidence="8 9">CY18W</strain>
    </source>
</reference>
<dbReference type="Gene3D" id="3.40.50.300">
    <property type="entry name" value="P-loop containing nucleotide triphosphate hydrolases"/>
    <property type="match status" value="1"/>
</dbReference>
<protein>
    <submittedName>
        <fullName evidence="8">ATP-binding cassette domain-containing protein</fullName>
    </submittedName>
</protein>
<dbReference type="GO" id="GO:0005524">
    <property type="term" value="F:ATP binding"/>
    <property type="evidence" value="ECO:0007669"/>
    <property type="project" value="UniProtKB-KW"/>
</dbReference>
<evidence type="ECO:0000313" key="8">
    <source>
        <dbReference type="EMBL" id="MBC3917862.1"/>
    </source>
</evidence>
<gene>
    <name evidence="8" type="ORF">H8L32_10290</name>
</gene>
<dbReference type="EMBL" id="JACOGF010000004">
    <property type="protein sequence ID" value="MBC3917862.1"/>
    <property type="molecule type" value="Genomic_DNA"/>
</dbReference>
<keyword evidence="2" id="KW-0472">Membrane</keyword>
<dbReference type="PROSITE" id="PS00211">
    <property type="entry name" value="ABC_TRANSPORTER_1"/>
    <property type="match status" value="1"/>
</dbReference>